<dbReference type="EMBL" id="MOOB01000010">
    <property type="protein sequence ID" value="OQE91257.1"/>
    <property type="molecule type" value="Genomic_DNA"/>
</dbReference>
<dbReference type="STRING" id="60175.A0A1V6YVB0"/>
<protein>
    <recommendedName>
        <fullName evidence="2">Condensation domain-containing protein</fullName>
    </recommendedName>
</protein>
<sequence>MSTSAIPSLEIVVPTDFAAQVSSLKRQFGDILPDYMVPSAFVPLRSIAHSTSGKVDRKRLRDSAASAMRVQLESLFAEAPSDKRVPARGPGDGTGIAAHLGEMESLFQWKTIIRVAEHATIVNSADIIDGVHTASSLRSHTPYSLITDYERAELFASSPPPDMTVSTLVRAAFSWVLFEKTAQSDIILGQVVHGRGSSFLDANTAIGPCLNHLPVRIKIEPDSTVESFLHHVQVQQLEITAHDEALFDAIAEWCTEWQPGSKMACLVHHQSEEAVEPFEMGGVRSSSGRDWASSKSAHVTATEGTMDQRSVEFLLEKLVSTIQLFSKLNQCRLARMPSMIHT</sequence>
<evidence type="ECO:0000259" key="2">
    <source>
        <dbReference type="Pfam" id="PF00668"/>
    </source>
</evidence>
<dbReference type="GO" id="GO:0005737">
    <property type="term" value="C:cytoplasm"/>
    <property type="evidence" value="ECO:0007669"/>
    <property type="project" value="TreeGrafter"/>
</dbReference>
<dbReference type="InterPro" id="IPR045851">
    <property type="entry name" value="AMP-bd_C_sf"/>
</dbReference>
<proteinExistence type="predicted"/>
<dbReference type="GO" id="GO:0043041">
    <property type="term" value="P:amino acid activation for nonribosomal peptide biosynthetic process"/>
    <property type="evidence" value="ECO:0007669"/>
    <property type="project" value="TreeGrafter"/>
</dbReference>
<name>A0A1V6YVB0_PENNA</name>
<keyword evidence="1" id="KW-0436">Ligase</keyword>
<dbReference type="GO" id="GO:0016874">
    <property type="term" value="F:ligase activity"/>
    <property type="evidence" value="ECO:0007669"/>
    <property type="project" value="UniProtKB-KW"/>
</dbReference>
<dbReference type="Proteomes" id="UP000191691">
    <property type="component" value="Unassembled WGS sequence"/>
</dbReference>
<dbReference type="PANTHER" id="PTHR45527:SF3">
    <property type="entry name" value="SIDEROPHORE SYNTHETASE (EUROFUNG)"/>
    <property type="match status" value="1"/>
</dbReference>
<dbReference type="InterPro" id="IPR001242">
    <property type="entry name" value="Condensation_dom"/>
</dbReference>
<dbReference type="SUPFAM" id="SSF52777">
    <property type="entry name" value="CoA-dependent acyltransferases"/>
    <property type="match status" value="1"/>
</dbReference>
<dbReference type="AlphaFoldDB" id="A0A1V6YVB0"/>
<dbReference type="GO" id="GO:0031177">
    <property type="term" value="F:phosphopantetheine binding"/>
    <property type="evidence" value="ECO:0007669"/>
    <property type="project" value="TreeGrafter"/>
</dbReference>
<dbReference type="Gene3D" id="3.30.559.30">
    <property type="entry name" value="Nonribosomal peptide synthetase, condensation domain"/>
    <property type="match status" value="1"/>
</dbReference>
<reference evidence="4" key="1">
    <citation type="journal article" date="2017" name="Nat. Microbiol.">
        <title>Global analysis of biosynthetic gene clusters reveals vast potential of secondary metabolite production in Penicillium species.</title>
        <authorList>
            <person name="Nielsen J.C."/>
            <person name="Grijseels S."/>
            <person name="Prigent S."/>
            <person name="Ji B."/>
            <person name="Dainat J."/>
            <person name="Nielsen K.F."/>
            <person name="Frisvad J.C."/>
            <person name="Workman M."/>
            <person name="Nielsen J."/>
        </authorList>
    </citation>
    <scope>NUCLEOTIDE SEQUENCE [LARGE SCALE GENOMIC DNA]</scope>
    <source>
        <strain evidence="4">IBT 13039</strain>
    </source>
</reference>
<evidence type="ECO:0000256" key="1">
    <source>
        <dbReference type="ARBA" id="ARBA00022598"/>
    </source>
</evidence>
<dbReference type="GO" id="GO:0044550">
    <property type="term" value="P:secondary metabolite biosynthetic process"/>
    <property type="evidence" value="ECO:0007669"/>
    <property type="project" value="TreeGrafter"/>
</dbReference>
<dbReference type="PANTHER" id="PTHR45527">
    <property type="entry name" value="NONRIBOSOMAL PEPTIDE SYNTHETASE"/>
    <property type="match status" value="1"/>
</dbReference>
<dbReference type="SUPFAM" id="SSF56801">
    <property type="entry name" value="Acetyl-CoA synthetase-like"/>
    <property type="match status" value="1"/>
</dbReference>
<gene>
    <name evidence="3" type="ORF">PENNAL_c0010G04791</name>
</gene>
<dbReference type="Pfam" id="PF00668">
    <property type="entry name" value="Condensation"/>
    <property type="match status" value="1"/>
</dbReference>
<evidence type="ECO:0000313" key="4">
    <source>
        <dbReference type="Proteomes" id="UP000191691"/>
    </source>
</evidence>
<dbReference type="Gene3D" id="3.30.300.30">
    <property type="match status" value="1"/>
</dbReference>
<evidence type="ECO:0000313" key="3">
    <source>
        <dbReference type="EMBL" id="OQE91257.1"/>
    </source>
</evidence>
<keyword evidence="4" id="KW-1185">Reference proteome</keyword>
<feature type="domain" description="Condensation" evidence="2">
    <location>
        <begin position="162"/>
        <end position="258"/>
    </location>
</feature>
<comment type="caution">
    <text evidence="3">The sequence shown here is derived from an EMBL/GenBank/DDBJ whole genome shotgun (WGS) entry which is preliminary data.</text>
</comment>
<organism evidence="3 4">
    <name type="scientific">Penicillium nalgiovense</name>
    <dbReference type="NCBI Taxonomy" id="60175"/>
    <lineage>
        <taxon>Eukaryota</taxon>
        <taxon>Fungi</taxon>
        <taxon>Dikarya</taxon>
        <taxon>Ascomycota</taxon>
        <taxon>Pezizomycotina</taxon>
        <taxon>Eurotiomycetes</taxon>
        <taxon>Eurotiomycetidae</taxon>
        <taxon>Eurotiales</taxon>
        <taxon>Aspergillaceae</taxon>
        <taxon>Penicillium</taxon>
    </lineage>
</organism>
<accession>A0A1V6YVB0</accession>